<gene>
    <name evidence="1" type="ORF">QE152_g5282</name>
</gene>
<evidence type="ECO:0000313" key="2">
    <source>
        <dbReference type="Proteomes" id="UP001458880"/>
    </source>
</evidence>
<sequence length="104" mass="12063">MSLRRLEEVPILTAALRQVVRNSHPNGRSITFPCPEAVDRITLKSTGIPTEHEELLELLQRAFERRDETLDLQETYNDFVRTHGRLAFDHTQKCPHSAIHTRHP</sequence>
<dbReference type="AlphaFoldDB" id="A0AAW1MNE6"/>
<accession>A0AAW1MNE6</accession>
<comment type="caution">
    <text evidence="1">The sequence shown here is derived from an EMBL/GenBank/DDBJ whole genome shotgun (WGS) entry which is preliminary data.</text>
</comment>
<proteinExistence type="predicted"/>
<reference evidence="1 2" key="1">
    <citation type="journal article" date="2024" name="BMC Genomics">
        <title>De novo assembly and annotation of Popillia japonica's genome with initial clues to its potential as an invasive pest.</title>
        <authorList>
            <person name="Cucini C."/>
            <person name="Boschi S."/>
            <person name="Funari R."/>
            <person name="Cardaioli E."/>
            <person name="Iannotti N."/>
            <person name="Marturano G."/>
            <person name="Paoli F."/>
            <person name="Bruttini M."/>
            <person name="Carapelli A."/>
            <person name="Frati F."/>
            <person name="Nardi F."/>
        </authorList>
    </citation>
    <scope>NUCLEOTIDE SEQUENCE [LARGE SCALE GENOMIC DNA]</scope>
    <source>
        <strain evidence="1">DMR45628</strain>
    </source>
</reference>
<keyword evidence="2" id="KW-1185">Reference proteome</keyword>
<evidence type="ECO:0000313" key="1">
    <source>
        <dbReference type="EMBL" id="KAK9747523.1"/>
    </source>
</evidence>
<name>A0AAW1MNE6_POPJA</name>
<protein>
    <submittedName>
        <fullName evidence="1">Uncharacterized protein</fullName>
    </submittedName>
</protein>
<dbReference type="EMBL" id="JASPKY010000030">
    <property type="protein sequence ID" value="KAK9747523.1"/>
    <property type="molecule type" value="Genomic_DNA"/>
</dbReference>
<organism evidence="1 2">
    <name type="scientific">Popillia japonica</name>
    <name type="common">Japanese beetle</name>
    <dbReference type="NCBI Taxonomy" id="7064"/>
    <lineage>
        <taxon>Eukaryota</taxon>
        <taxon>Metazoa</taxon>
        <taxon>Ecdysozoa</taxon>
        <taxon>Arthropoda</taxon>
        <taxon>Hexapoda</taxon>
        <taxon>Insecta</taxon>
        <taxon>Pterygota</taxon>
        <taxon>Neoptera</taxon>
        <taxon>Endopterygota</taxon>
        <taxon>Coleoptera</taxon>
        <taxon>Polyphaga</taxon>
        <taxon>Scarabaeiformia</taxon>
        <taxon>Scarabaeidae</taxon>
        <taxon>Rutelinae</taxon>
        <taxon>Popillia</taxon>
    </lineage>
</organism>
<dbReference type="Proteomes" id="UP001458880">
    <property type="component" value="Unassembled WGS sequence"/>
</dbReference>